<dbReference type="AlphaFoldDB" id="A0AAD5DI12"/>
<evidence type="ECO:0000313" key="1">
    <source>
        <dbReference type="EMBL" id="KAI7838077.1"/>
    </source>
</evidence>
<sequence length="143" mass="15622">GLPERDAVGIDWLALLLAHKPGFFVQFMPFVKAARAGQPMPQDIVESYELLLVHLVQKLASALATGWLPDSCDCVFRHMEQLPRKAATLLLALLRDLRGELRAACRAAVTVQQLRAAAAAVERRGDTDTAEVARLLRQAAALV</sequence>
<dbReference type="EMBL" id="JADXDR010000137">
    <property type="protein sequence ID" value="KAI7838077.1"/>
    <property type="molecule type" value="Genomic_DNA"/>
</dbReference>
<proteinExistence type="predicted"/>
<comment type="caution">
    <text evidence="1">The sequence shown here is derived from an EMBL/GenBank/DDBJ whole genome shotgun (WGS) entry which is preliminary data.</text>
</comment>
<protein>
    <submittedName>
        <fullName evidence="1">Uncharacterized protein</fullName>
    </submittedName>
</protein>
<feature type="non-terminal residue" evidence="1">
    <location>
        <position position="1"/>
    </location>
</feature>
<reference evidence="1" key="1">
    <citation type="submission" date="2020-11" db="EMBL/GenBank/DDBJ databases">
        <title>Chlorella ohadii genome sequencing and assembly.</title>
        <authorList>
            <person name="Murik O."/>
            <person name="Treves H."/>
            <person name="Kedem I."/>
            <person name="Shotland Y."/>
            <person name="Kaplan A."/>
        </authorList>
    </citation>
    <scope>NUCLEOTIDE SEQUENCE</scope>
    <source>
        <strain evidence="1">1</strain>
    </source>
</reference>
<dbReference type="Proteomes" id="UP001205105">
    <property type="component" value="Unassembled WGS sequence"/>
</dbReference>
<accession>A0AAD5DI12</accession>
<gene>
    <name evidence="1" type="ORF">COHA_008160</name>
</gene>
<evidence type="ECO:0000313" key="2">
    <source>
        <dbReference type="Proteomes" id="UP001205105"/>
    </source>
</evidence>
<name>A0AAD5DI12_9CHLO</name>
<keyword evidence="2" id="KW-1185">Reference proteome</keyword>
<organism evidence="1 2">
    <name type="scientific">Chlorella ohadii</name>
    <dbReference type="NCBI Taxonomy" id="2649997"/>
    <lineage>
        <taxon>Eukaryota</taxon>
        <taxon>Viridiplantae</taxon>
        <taxon>Chlorophyta</taxon>
        <taxon>core chlorophytes</taxon>
        <taxon>Trebouxiophyceae</taxon>
        <taxon>Chlorellales</taxon>
        <taxon>Chlorellaceae</taxon>
        <taxon>Chlorella clade</taxon>
        <taxon>Chlorella</taxon>
    </lineage>
</organism>